<name>A0ABD3FSX4_9STRA</name>
<reference evidence="1 2" key="1">
    <citation type="submission" date="2024-09" db="EMBL/GenBank/DDBJ databases">
        <title>Genome sequencing and assembly of Phytophthora oleae, isolate VK10A, causative agent of rot of olive drupes.</title>
        <authorList>
            <person name="Conti Taguali S."/>
            <person name="Riolo M."/>
            <person name="La Spada F."/>
            <person name="Cacciola S.O."/>
            <person name="Dionisio G."/>
        </authorList>
    </citation>
    <scope>NUCLEOTIDE SEQUENCE [LARGE SCALE GENOMIC DNA]</scope>
    <source>
        <strain evidence="1 2">VK10A</strain>
    </source>
</reference>
<organism evidence="1 2">
    <name type="scientific">Phytophthora oleae</name>
    <dbReference type="NCBI Taxonomy" id="2107226"/>
    <lineage>
        <taxon>Eukaryota</taxon>
        <taxon>Sar</taxon>
        <taxon>Stramenopiles</taxon>
        <taxon>Oomycota</taxon>
        <taxon>Peronosporomycetes</taxon>
        <taxon>Peronosporales</taxon>
        <taxon>Peronosporaceae</taxon>
        <taxon>Phytophthora</taxon>
    </lineage>
</organism>
<proteinExistence type="predicted"/>
<dbReference type="EMBL" id="JBIMZQ010000010">
    <property type="protein sequence ID" value="KAL3668825.1"/>
    <property type="molecule type" value="Genomic_DNA"/>
</dbReference>
<gene>
    <name evidence="1" type="ORF">V7S43_006118</name>
</gene>
<sequence>MISFQLPAYENKFVEKIKKEKKNNVKDVDADNLQFFLAKTVGGPWLSSLVLSYKAYPDMERMIWTWATSGGAFNWNFLLSHRHELHLSRRPACRRGPSHCPT</sequence>
<accession>A0ABD3FSX4</accession>
<evidence type="ECO:0000313" key="2">
    <source>
        <dbReference type="Proteomes" id="UP001632037"/>
    </source>
</evidence>
<comment type="caution">
    <text evidence="1">The sequence shown here is derived from an EMBL/GenBank/DDBJ whole genome shotgun (WGS) entry which is preliminary data.</text>
</comment>
<dbReference type="AlphaFoldDB" id="A0ABD3FSX4"/>
<protein>
    <submittedName>
        <fullName evidence="1">Uncharacterized protein</fullName>
    </submittedName>
</protein>
<dbReference type="Proteomes" id="UP001632037">
    <property type="component" value="Unassembled WGS sequence"/>
</dbReference>
<keyword evidence="2" id="KW-1185">Reference proteome</keyword>
<evidence type="ECO:0000313" key="1">
    <source>
        <dbReference type="EMBL" id="KAL3668825.1"/>
    </source>
</evidence>